<organism evidence="3 4">
    <name type="scientific">Paenibacillus medicaginis</name>
    <dbReference type="NCBI Taxonomy" id="1470560"/>
    <lineage>
        <taxon>Bacteria</taxon>
        <taxon>Bacillati</taxon>
        <taxon>Bacillota</taxon>
        <taxon>Bacilli</taxon>
        <taxon>Bacillales</taxon>
        <taxon>Paenibacillaceae</taxon>
        <taxon>Paenibacillus</taxon>
    </lineage>
</organism>
<keyword evidence="4" id="KW-1185">Reference proteome</keyword>
<dbReference type="PROSITE" id="PS50022">
    <property type="entry name" value="FA58C_3"/>
    <property type="match status" value="1"/>
</dbReference>
<reference evidence="3 4" key="1">
    <citation type="submission" date="2024-09" db="EMBL/GenBank/DDBJ databases">
        <title>Paenibacillus zeirhizospherea sp. nov., isolated from surface of the maize (Zea mays) roots in a horticulture field, Hungary.</title>
        <authorList>
            <person name="Marton D."/>
            <person name="Farkas M."/>
            <person name="Bedics A."/>
            <person name="Toth E."/>
            <person name="Tancsics A."/>
            <person name="Boka K."/>
            <person name="Marati G."/>
            <person name="Kriszt B."/>
            <person name="Cserhati M."/>
        </authorList>
    </citation>
    <scope>NUCLEOTIDE SEQUENCE [LARGE SCALE GENOMIC DNA]</scope>
    <source>
        <strain evidence="3 4">JCM 18446</strain>
    </source>
</reference>
<feature type="chain" id="PRO_5045415454" evidence="1">
    <location>
        <begin position="32"/>
        <end position="888"/>
    </location>
</feature>
<protein>
    <submittedName>
        <fullName evidence="3">Discoidin domain-containing protein</fullName>
    </submittedName>
</protein>
<evidence type="ECO:0000259" key="2">
    <source>
        <dbReference type="PROSITE" id="PS50022"/>
    </source>
</evidence>
<keyword evidence="1" id="KW-0732">Signal</keyword>
<accession>A0ABV5C873</accession>
<dbReference type="EMBL" id="JBHIRY010000043">
    <property type="protein sequence ID" value="MFB5763729.1"/>
    <property type="molecule type" value="Genomic_DNA"/>
</dbReference>
<dbReference type="InterPro" id="IPR000421">
    <property type="entry name" value="FA58C"/>
</dbReference>
<dbReference type="SUPFAM" id="SSF49785">
    <property type="entry name" value="Galactose-binding domain-like"/>
    <property type="match status" value="1"/>
</dbReference>
<gene>
    <name evidence="3" type="ORF">ACE5LO_25470</name>
</gene>
<evidence type="ECO:0000256" key="1">
    <source>
        <dbReference type="SAM" id="SignalP"/>
    </source>
</evidence>
<dbReference type="InterPro" id="IPR011050">
    <property type="entry name" value="Pectin_lyase_fold/virulence"/>
</dbReference>
<name>A0ABV5C873_9BACL</name>
<dbReference type="SUPFAM" id="SSF51126">
    <property type="entry name" value="Pectin lyase-like"/>
    <property type="match status" value="1"/>
</dbReference>
<proteinExistence type="predicted"/>
<comment type="caution">
    <text evidence="3">The sequence shown here is derived from an EMBL/GenBank/DDBJ whole genome shotgun (WGS) entry which is preliminary data.</text>
</comment>
<dbReference type="RefSeq" id="WP_375522734.1">
    <property type="nucleotide sequence ID" value="NZ_JBHIRY010000043.1"/>
</dbReference>
<dbReference type="Proteomes" id="UP001580430">
    <property type="component" value="Unassembled WGS sequence"/>
</dbReference>
<dbReference type="Gene3D" id="2.60.120.260">
    <property type="entry name" value="Galactose-binding domain-like"/>
    <property type="match status" value="1"/>
</dbReference>
<evidence type="ECO:0000313" key="3">
    <source>
        <dbReference type="EMBL" id="MFB5763729.1"/>
    </source>
</evidence>
<feature type="signal peptide" evidence="1">
    <location>
        <begin position="1"/>
        <end position="31"/>
    </location>
</feature>
<dbReference type="Pfam" id="PF00754">
    <property type="entry name" value="F5_F8_type_C"/>
    <property type="match status" value="1"/>
</dbReference>
<sequence>MSTIRRSCFFMIFLSLLVSLLPCAAPFAVSAAPAAESSKAATLNGNLPNPYGGTDYYIDATNGNDANAGKSVGTPWKTLGKVNHTTFSPGDRILLKAGETWNDEQLWPKGSGAPGKPITIDMYGDAELGKPYIATNGKVSNPVRWNGNDFVKNKDLVGLTGAVVLRNQQYWEIHNLELSNDDDFNTDINVSAKTRSVVRDGVSITINADLLGGNDDKIMDYFRISNLYVHDIDGPTDWQKIHYGGIVFQVFGEKSYKEYDEGAYYFQDVRIENNRFYKTELHAIQFAFNWFYDRDSSAGEYDETGKYHEGWEQLWVRNRDLYSRNVYIAHNYAEDIGQGAIQLANTKDMIVEFNEVNGYLQRYNAVSCGLYLWAGADSVMQYNEVYGGPYGEYDGTPWDLEYTNFNVTYQYNYSHDNAAGWLAYMGNSSNSIARYNLSVNDNGVLVKNMLSTNYSPTYILNNVFVYDADKMDWFHDEVFKDTVYFMNNVFYNTSETTPTKWYRKDNALDKAVFSNNAYYEAGGVYSEQQPEDANAVFGDPMFVKDPSQYKKNNGVINILDSASNFQLQENSPLIDAGRYNPHVGDEDFFDTHLYYGDSIDIGIHESKIGAKVENPVDNNPIEEEGQSDRVNLALNKSITANYTHPRPGLEADKLVDGDTTTRWASADPDDMTDGYPIIITIDFGEQTTFDEIYLDEYTDGATNPRIQEYELQRFNDELQQWETFKAVTDGMGHDVTLDDFGKVTSGKLRLLITKQKETEYWTPTMTEIQVYNDGGSGEETNPALSIDHAAYDLNESRINDPSNSVTVDVYLNNDVLKTIRYIGTEGNVLSSLTEGEDYIVENSLTYVLLPAFLQSLPVGQSGLQFEFISGKKLKLDLNIIHSAASAEI</sequence>
<evidence type="ECO:0000313" key="4">
    <source>
        <dbReference type="Proteomes" id="UP001580430"/>
    </source>
</evidence>
<feature type="domain" description="F5/8 type C" evidence="2">
    <location>
        <begin position="618"/>
        <end position="773"/>
    </location>
</feature>
<dbReference type="InterPro" id="IPR008979">
    <property type="entry name" value="Galactose-bd-like_sf"/>
</dbReference>